<dbReference type="EMBL" id="UFSM01000001">
    <property type="protein sequence ID" value="SUU90740.1"/>
    <property type="molecule type" value="Genomic_DNA"/>
</dbReference>
<keyword evidence="2" id="KW-0472">Membrane</keyword>
<keyword evidence="2" id="KW-1133">Transmembrane helix</keyword>
<accession>A0A380WPF2</accession>
<dbReference type="AlphaFoldDB" id="A0A380WPF2"/>
<protein>
    <submittedName>
        <fullName evidence="3">Uncharacterized protein</fullName>
    </submittedName>
</protein>
<feature type="transmembrane region" description="Helical" evidence="2">
    <location>
        <begin position="25"/>
        <end position="46"/>
    </location>
</feature>
<feature type="transmembrane region" description="Helical" evidence="2">
    <location>
        <begin position="58"/>
        <end position="78"/>
    </location>
</feature>
<sequence>MANLSGRKRAASLIFGRIWRKSIDLLGLGLYVIAMLLVVTSAWAAYVSVLRSGWTSEAAAWVQAAGSIAAIAGATWVAQTEVRRARRVRRELNEEAAWHVRFSLAQAQFESQIIAAELVNRSEPLDEEKLRVWKQRAMTCTVAFSAFISRPDQIHPAVTHMLANAKVLVDSLTSDVDSLAASVKAGSDPDRDLEGRIVGIHLALLELLSLFDARMRGVRIALDQGDDGLPTRSFAAWNEEQRDDDDPLVSGER</sequence>
<proteinExistence type="predicted"/>
<evidence type="ECO:0000256" key="1">
    <source>
        <dbReference type="SAM" id="MobiDB-lite"/>
    </source>
</evidence>
<dbReference type="OrthoDB" id="8455849at2"/>
<evidence type="ECO:0000256" key="2">
    <source>
        <dbReference type="SAM" id="Phobius"/>
    </source>
</evidence>
<organism evidence="3 4">
    <name type="scientific">Aminobacter aminovorans</name>
    <name type="common">Chelatobacter heintzii</name>
    <dbReference type="NCBI Taxonomy" id="83263"/>
    <lineage>
        <taxon>Bacteria</taxon>
        <taxon>Pseudomonadati</taxon>
        <taxon>Pseudomonadota</taxon>
        <taxon>Alphaproteobacteria</taxon>
        <taxon>Hyphomicrobiales</taxon>
        <taxon>Phyllobacteriaceae</taxon>
        <taxon>Aminobacter</taxon>
    </lineage>
</organism>
<keyword evidence="2" id="KW-0812">Transmembrane</keyword>
<evidence type="ECO:0000313" key="3">
    <source>
        <dbReference type="EMBL" id="SUU90740.1"/>
    </source>
</evidence>
<gene>
    <name evidence="3" type="ORF">NCTC10684_03998</name>
</gene>
<reference evidence="3 4" key="1">
    <citation type="submission" date="2018-06" db="EMBL/GenBank/DDBJ databases">
        <authorList>
            <consortium name="Pathogen Informatics"/>
            <person name="Doyle S."/>
        </authorList>
    </citation>
    <scope>NUCLEOTIDE SEQUENCE [LARGE SCALE GENOMIC DNA]</scope>
    <source>
        <strain evidence="3 4">NCTC10684</strain>
    </source>
</reference>
<feature type="region of interest" description="Disordered" evidence="1">
    <location>
        <begin position="232"/>
        <end position="253"/>
    </location>
</feature>
<dbReference type="Proteomes" id="UP000254701">
    <property type="component" value="Unassembled WGS sequence"/>
</dbReference>
<evidence type="ECO:0000313" key="4">
    <source>
        <dbReference type="Proteomes" id="UP000254701"/>
    </source>
</evidence>
<dbReference type="RefSeq" id="WP_115732698.1">
    <property type="nucleotide sequence ID" value="NZ_SLZO01000001.1"/>
</dbReference>
<name>A0A380WPF2_AMIAI</name>